<feature type="transmembrane region" description="Helical" evidence="5">
    <location>
        <begin position="41"/>
        <end position="61"/>
    </location>
</feature>
<dbReference type="InterPro" id="IPR027469">
    <property type="entry name" value="Cation_efflux_TMD_sf"/>
</dbReference>
<feature type="transmembrane region" description="Helical" evidence="5">
    <location>
        <begin position="124"/>
        <end position="141"/>
    </location>
</feature>
<keyword evidence="3 5" id="KW-1133">Transmembrane helix</keyword>
<evidence type="ECO:0000313" key="8">
    <source>
        <dbReference type="Proteomes" id="UP001597213"/>
    </source>
</evidence>
<evidence type="ECO:0000256" key="3">
    <source>
        <dbReference type="ARBA" id="ARBA00022989"/>
    </source>
</evidence>
<evidence type="ECO:0000313" key="7">
    <source>
        <dbReference type="EMBL" id="MFD1882547.1"/>
    </source>
</evidence>
<sequence>MTEAISRQGIESRSLIVAMWGNLFMAAAGVLAGFLSNSAAIMMDGLFSMVGFVSLLLARRISGRVTAGPDRLRPFGYAADEAIFVTFRALSLLGLVLAASTTSIQRIIAYLRGEVPAPLNFGAMPYYYLIITLTCFGLWWLHYRAWVKTGRSSDMLKLEGQAAAFDGAITVASGLGLAAIYFFGKGPLAPIAPVGDSIIVLLLCAFAVGGYFRDLRGGLAELAGVTASPDVIAVARRALRPALAEDGGRLSDLSVNKIGRTHQVMVYYDPGRPVTAAQADRLNLRMLRDLRGALPGADVMLVITEYPRRWPDEVWPG</sequence>
<dbReference type="EMBL" id="JBHUEN010000043">
    <property type="protein sequence ID" value="MFD1882547.1"/>
    <property type="molecule type" value="Genomic_DNA"/>
</dbReference>
<feature type="transmembrane region" description="Helical" evidence="5">
    <location>
        <begin position="82"/>
        <end position="104"/>
    </location>
</feature>
<accession>A0ABW4R8I8</accession>
<keyword evidence="2 5" id="KW-0812">Transmembrane</keyword>
<protein>
    <submittedName>
        <fullName evidence="7">Cation transporter</fullName>
    </submittedName>
</protein>
<feature type="transmembrane region" description="Helical" evidence="5">
    <location>
        <begin position="190"/>
        <end position="212"/>
    </location>
</feature>
<comment type="subcellular location">
    <subcellularLocation>
        <location evidence="1">Membrane</location>
        <topology evidence="1">Multi-pass membrane protein</topology>
    </subcellularLocation>
</comment>
<organism evidence="7 8">
    <name type="scientific">Paracoccus pacificus</name>
    <dbReference type="NCBI Taxonomy" id="1463598"/>
    <lineage>
        <taxon>Bacteria</taxon>
        <taxon>Pseudomonadati</taxon>
        <taxon>Pseudomonadota</taxon>
        <taxon>Alphaproteobacteria</taxon>
        <taxon>Rhodobacterales</taxon>
        <taxon>Paracoccaceae</taxon>
        <taxon>Paracoccus</taxon>
    </lineage>
</organism>
<dbReference type="InterPro" id="IPR058533">
    <property type="entry name" value="Cation_efflux_TM"/>
</dbReference>
<feature type="transmembrane region" description="Helical" evidence="5">
    <location>
        <begin position="162"/>
        <end position="184"/>
    </location>
</feature>
<feature type="transmembrane region" description="Helical" evidence="5">
    <location>
        <begin position="15"/>
        <end position="35"/>
    </location>
</feature>
<evidence type="ECO:0000256" key="5">
    <source>
        <dbReference type="SAM" id="Phobius"/>
    </source>
</evidence>
<dbReference type="RefSeq" id="WP_379143247.1">
    <property type="nucleotide sequence ID" value="NZ_JBHUEN010000043.1"/>
</dbReference>
<evidence type="ECO:0000256" key="4">
    <source>
        <dbReference type="ARBA" id="ARBA00023136"/>
    </source>
</evidence>
<reference evidence="8" key="1">
    <citation type="journal article" date="2019" name="Int. J. Syst. Evol. Microbiol.">
        <title>The Global Catalogue of Microorganisms (GCM) 10K type strain sequencing project: providing services to taxonomists for standard genome sequencing and annotation.</title>
        <authorList>
            <consortium name="The Broad Institute Genomics Platform"/>
            <consortium name="The Broad Institute Genome Sequencing Center for Infectious Disease"/>
            <person name="Wu L."/>
            <person name="Ma J."/>
        </authorList>
    </citation>
    <scope>NUCLEOTIDE SEQUENCE [LARGE SCALE GENOMIC DNA]</scope>
    <source>
        <strain evidence="8">CCUG 56029</strain>
    </source>
</reference>
<name>A0ABW4R8I8_9RHOB</name>
<feature type="domain" description="Cation efflux protein transmembrane" evidence="6">
    <location>
        <begin position="15"/>
        <end position="213"/>
    </location>
</feature>
<dbReference type="Proteomes" id="UP001597213">
    <property type="component" value="Unassembled WGS sequence"/>
</dbReference>
<dbReference type="Pfam" id="PF01545">
    <property type="entry name" value="Cation_efflux"/>
    <property type="match status" value="1"/>
</dbReference>
<evidence type="ECO:0000259" key="6">
    <source>
        <dbReference type="Pfam" id="PF01545"/>
    </source>
</evidence>
<keyword evidence="8" id="KW-1185">Reference proteome</keyword>
<comment type="caution">
    <text evidence="7">The sequence shown here is derived from an EMBL/GenBank/DDBJ whole genome shotgun (WGS) entry which is preliminary data.</text>
</comment>
<gene>
    <name evidence="7" type="ORF">ACFSCT_12565</name>
</gene>
<dbReference type="SUPFAM" id="SSF161111">
    <property type="entry name" value="Cation efflux protein transmembrane domain-like"/>
    <property type="match status" value="1"/>
</dbReference>
<evidence type="ECO:0000256" key="2">
    <source>
        <dbReference type="ARBA" id="ARBA00022692"/>
    </source>
</evidence>
<evidence type="ECO:0000256" key="1">
    <source>
        <dbReference type="ARBA" id="ARBA00004141"/>
    </source>
</evidence>
<keyword evidence="4 5" id="KW-0472">Membrane</keyword>
<dbReference type="Gene3D" id="1.20.1510.10">
    <property type="entry name" value="Cation efflux protein transmembrane domain"/>
    <property type="match status" value="1"/>
</dbReference>
<proteinExistence type="predicted"/>